<name>A0ABP6I7W8_9ACTN</name>
<accession>A0ABP6I7W8</accession>
<keyword evidence="3" id="KW-1185">Reference proteome</keyword>
<sequence>MIAENLGHMKHTTKIAIASLGTAALLAGGGGIALAASETAVAAPATGTTGTTATTGTAGTTATAGISARRATQIAKKRVPGARVTDVEREWEHGHRTWKVELYKSGWEYDVYVSVKTGKIIKFKRDYDD</sequence>
<protein>
    <recommendedName>
        <fullName evidence="1">PepSY domain-containing protein</fullName>
    </recommendedName>
</protein>
<dbReference type="SUPFAM" id="SSF54403">
    <property type="entry name" value="Cystatin/monellin"/>
    <property type="match status" value="1"/>
</dbReference>
<dbReference type="InterPro" id="IPR046350">
    <property type="entry name" value="Cystatin_sf"/>
</dbReference>
<evidence type="ECO:0000313" key="2">
    <source>
        <dbReference type="EMBL" id="GAA2854049.1"/>
    </source>
</evidence>
<dbReference type="EMBL" id="BAAAVI010000006">
    <property type="protein sequence ID" value="GAA2854049.1"/>
    <property type="molecule type" value="Genomic_DNA"/>
</dbReference>
<gene>
    <name evidence="2" type="ORF">GCM10010517_12040</name>
</gene>
<comment type="caution">
    <text evidence="2">The sequence shown here is derived from an EMBL/GenBank/DDBJ whole genome shotgun (WGS) entry which is preliminary data.</text>
</comment>
<evidence type="ECO:0000259" key="1">
    <source>
        <dbReference type="Pfam" id="PF03413"/>
    </source>
</evidence>
<evidence type="ECO:0000313" key="3">
    <source>
        <dbReference type="Proteomes" id="UP001500831"/>
    </source>
</evidence>
<dbReference type="Proteomes" id="UP001500831">
    <property type="component" value="Unassembled WGS sequence"/>
</dbReference>
<dbReference type="InterPro" id="IPR025711">
    <property type="entry name" value="PepSY"/>
</dbReference>
<dbReference type="Gene3D" id="3.10.450.40">
    <property type="match status" value="1"/>
</dbReference>
<organism evidence="2 3">
    <name type="scientific">Streptosporangium fragile</name>
    <dbReference type="NCBI Taxonomy" id="46186"/>
    <lineage>
        <taxon>Bacteria</taxon>
        <taxon>Bacillati</taxon>
        <taxon>Actinomycetota</taxon>
        <taxon>Actinomycetes</taxon>
        <taxon>Streptosporangiales</taxon>
        <taxon>Streptosporangiaceae</taxon>
        <taxon>Streptosporangium</taxon>
    </lineage>
</organism>
<dbReference type="Pfam" id="PF03413">
    <property type="entry name" value="PepSY"/>
    <property type="match status" value="1"/>
</dbReference>
<proteinExistence type="predicted"/>
<reference evidence="3" key="1">
    <citation type="journal article" date="2019" name="Int. J. Syst. Evol. Microbiol.">
        <title>The Global Catalogue of Microorganisms (GCM) 10K type strain sequencing project: providing services to taxonomists for standard genome sequencing and annotation.</title>
        <authorList>
            <consortium name="The Broad Institute Genomics Platform"/>
            <consortium name="The Broad Institute Genome Sequencing Center for Infectious Disease"/>
            <person name="Wu L."/>
            <person name="Ma J."/>
        </authorList>
    </citation>
    <scope>NUCLEOTIDE SEQUENCE [LARGE SCALE GENOMIC DNA]</scope>
    <source>
        <strain evidence="3">JCM 6242</strain>
    </source>
</reference>
<feature type="domain" description="PepSY" evidence="1">
    <location>
        <begin position="66"/>
        <end position="122"/>
    </location>
</feature>